<dbReference type="GO" id="GO:0010487">
    <property type="term" value="F:thermospermine synthase activity"/>
    <property type="evidence" value="ECO:0007669"/>
    <property type="project" value="TreeGrafter"/>
</dbReference>
<dbReference type="PANTHER" id="PTHR43317">
    <property type="entry name" value="THERMOSPERMINE SYNTHASE ACAULIS5"/>
    <property type="match status" value="1"/>
</dbReference>
<keyword evidence="1" id="KW-0620">Polyamine biosynthesis</keyword>
<evidence type="ECO:0000256" key="2">
    <source>
        <dbReference type="SAM" id="Phobius"/>
    </source>
</evidence>
<dbReference type="Proteomes" id="UP000193900">
    <property type="component" value="Unassembled WGS sequence"/>
</dbReference>
<dbReference type="GO" id="GO:0006596">
    <property type="term" value="P:polyamine biosynthetic process"/>
    <property type="evidence" value="ECO:0007669"/>
    <property type="project" value="UniProtKB-KW"/>
</dbReference>
<dbReference type="CDD" id="cd06174">
    <property type="entry name" value="MFS"/>
    <property type="match status" value="1"/>
</dbReference>
<accession>A0A1Y5TD46</accession>
<feature type="transmembrane region" description="Helical" evidence="2">
    <location>
        <begin position="192"/>
        <end position="209"/>
    </location>
</feature>
<dbReference type="EMBL" id="FWFZ01000015">
    <property type="protein sequence ID" value="SLN61399.1"/>
    <property type="molecule type" value="Genomic_DNA"/>
</dbReference>
<protein>
    <submittedName>
        <fullName evidence="3">Spermidine synthase</fullName>
    </submittedName>
</protein>
<gene>
    <name evidence="3" type="ORF">ROA7023_02862</name>
</gene>
<feature type="transmembrane region" description="Helical" evidence="2">
    <location>
        <begin position="126"/>
        <end position="151"/>
    </location>
</feature>
<dbReference type="SUPFAM" id="SSF103473">
    <property type="entry name" value="MFS general substrate transporter"/>
    <property type="match status" value="1"/>
</dbReference>
<dbReference type="Gene3D" id="1.20.1250.20">
    <property type="entry name" value="MFS general substrate transporter like domains"/>
    <property type="match status" value="1"/>
</dbReference>
<dbReference type="SUPFAM" id="SSF53335">
    <property type="entry name" value="S-adenosyl-L-methionine-dependent methyltransferases"/>
    <property type="match status" value="1"/>
</dbReference>
<feature type="transmembrane region" description="Helical" evidence="2">
    <location>
        <begin position="230"/>
        <end position="250"/>
    </location>
</feature>
<evidence type="ECO:0000313" key="3">
    <source>
        <dbReference type="EMBL" id="SLN61399.1"/>
    </source>
</evidence>
<dbReference type="NCBIfam" id="NF037959">
    <property type="entry name" value="MFS_SpdSyn"/>
    <property type="match status" value="1"/>
</dbReference>
<keyword evidence="4" id="KW-1185">Reference proteome</keyword>
<dbReference type="InterPro" id="IPR029063">
    <property type="entry name" value="SAM-dependent_MTases_sf"/>
</dbReference>
<evidence type="ECO:0000256" key="1">
    <source>
        <dbReference type="ARBA" id="ARBA00023115"/>
    </source>
</evidence>
<proteinExistence type="predicted"/>
<dbReference type="PANTHER" id="PTHR43317:SF1">
    <property type="entry name" value="THERMOSPERMINE SYNTHASE ACAULIS5"/>
    <property type="match status" value="1"/>
</dbReference>
<dbReference type="RefSeq" id="WP_234992230.1">
    <property type="nucleotide sequence ID" value="NZ_FWFZ01000015.1"/>
</dbReference>
<dbReference type="Gene3D" id="3.40.50.150">
    <property type="entry name" value="Vaccinia Virus protein VP39"/>
    <property type="match status" value="1"/>
</dbReference>
<keyword evidence="2" id="KW-1133">Transmembrane helix</keyword>
<feature type="transmembrane region" description="Helical" evidence="2">
    <location>
        <begin position="57"/>
        <end position="81"/>
    </location>
</feature>
<organism evidence="3 4">
    <name type="scientific">Roseisalinus antarcticus</name>
    <dbReference type="NCBI Taxonomy" id="254357"/>
    <lineage>
        <taxon>Bacteria</taxon>
        <taxon>Pseudomonadati</taxon>
        <taxon>Pseudomonadota</taxon>
        <taxon>Alphaproteobacteria</taxon>
        <taxon>Rhodobacterales</taxon>
        <taxon>Roseobacteraceae</taxon>
        <taxon>Roseisalinus</taxon>
    </lineage>
</organism>
<name>A0A1Y5TD46_9RHOB</name>
<keyword evidence="2" id="KW-0812">Transmembrane</keyword>
<keyword evidence="2" id="KW-0472">Membrane</keyword>
<feature type="transmembrane region" description="Helical" evidence="2">
    <location>
        <begin position="93"/>
        <end position="114"/>
    </location>
</feature>
<reference evidence="3 4" key="1">
    <citation type="submission" date="2017-03" db="EMBL/GenBank/DDBJ databases">
        <authorList>
            <person name="Afonso C.L."/>
            <person name="Miller P.J."/>
            <person name="Scott M.A."/>
            <person name="Spackman E."/>
            <person name="Goraichik I."/>
            <person name="Dimitrov K.M."/>
            <person name="Suarez D.L."/>
            <person name="Swayne D.E."/>
        </authorList>
    </citation>
    <scope>NUCLEOTIDE SEQUENCE [LARGE SCALE GENOMIC DNA]</scope>
    <source>
        <strain evidence="3 4">CECT 7023</strain>
    </source>
</reference>
<sequence length="515" mass="53226">MGQNATRVGTASVSTDTQEADIRFSTTIALILVLSAVGLTYEIAAGRVLAPFFGTSLLTWTVVIATVLAGFSLGSALGGLVAERPRPRAVRGVRNALIATAVLMAVSPTILGLVHAGGARGTGGMLLSVFVTFFPASVFVTVPSPLLARIAMEARPGREGSSLGLVLAAGSLGAILGAILAGFVALPLAGSVATFAGCGAAALLCVPFVRDGGSGGTRPGPSDGEAPTQPVVAIAAAAFIAVAGVAGAPACMYESGLSCLHVTREDGEVRLFSDRTMQAAERVARNGADTATGPGLALPYTQWIWARMERDLGPAPTVLFIGGGGYTLPTKLLAMRPRAEAVAVEIDPLVTRVVQRHMPRAGEMIAQAGHDPTQAGASGRLGIVHADGRVYLEETERRFDAAVMDAFSSGSVPAHLVTRETYERLRSIVDGPVYVNLIDATDGPLARGVHAILVEIYPHVEAVQGPLSSRGRRNIVLAAAPGPLDTLDDLPEGYEPARISPARAFTDDKGWVGHR</sequence>
<dbReference type="AlphaFoldDB" id="A0A1Y5TD46"/>
<feature type="transmembrane region" description="Helical" evidence="2">
    <location>
        <begin position="24"/>
        <end position="45"/>
    </location>
</feature>
<dbReference type="InterPro" id="IPR036259">
    <property type="entry name" value="MFS_trans_sf"/>
</dbReference>
<evidence type="ECO:0000313" key="4">
    <source>
        <dbReference type="Proteomes" id="UP000193900"/>
    </source>
</evidence>
<feature type="transmembrane region" description="Helical" evidence="2">
    <location>
        <begin position="163"/>
        <end position="186"/>
    </location>
</feature>